<dbReference type="eggNOG" id="KOG1616">
    <property type="taxonomic scope" value="Eukaryota"/>
</dbReference>
<dbReference type="InterPro" id="IPR013783">
    <property type="entry name" value="Ig-like_fold"/>
</dbReference>
<dbReference type="CDD" id="cd03801">
    <property type="entry name" value="GT4_PimA-like"/>
    <property type="match status" value="1"/>
</dbReference>
<evidence type="ECO:0000313" key="7">
    <source>
        <dbReference type="Proteomes" id="UP000011087"/>
    </source>
</evidence>
<evidence type="ECO:0000313" key="5">
    <source>
        <dbReference type="EMBL" id="EKX53495.1"/>
    </source>
</evidence>
<protein>
    <submittedName>
        <fullName evidence="5 6">Uncharacterized protein</fullName>
    </submittedName>
</protein>
<keyword evidence="1" id="KW-0328">Glycosyltransferase</keyword>
<dbReference type="Proteomes" id="UP000011087">
    <property type="component" value="Unassembled WGS sequence"/>
</dbReference>
<dbReference type="HOGENOM" id="CLU_554865_0_0_1"/>
<dbReference type="EMBL" id="JH992970">
    <property type="protein sequence ID" value="EKX53495.1"/>
    <property type="molecule type" value="Genomic_DNA"/>
</dbReference>
<feature type="domain" description="Glycosyltransferase subfamily 4-like N-terminal" evidence="3">
    <location>
        <begin position="156"/>
        <end position="291"/>
    </location>
</feature>
<dbReference type="InterPro" id="IPR032640">
    <property type="entry name" value="AMPK1_CBM"/>
</dbReference>
<dbReference type="Pfam" id="PF16561">
    <property type="entry name" value="AMPK1_CBM"/>
    <property type="match status" value="1"/>
</dbReference>
<sequence>MYDGNSDRKTQVSDIPLLGRNLLLRGGSESPGTKLDCHVKLSLPLQDSLKEVKVVGSWDGWKARHPLQRNEDAFEASLSLPEGLYEFKFIMDGRWTTNDGWPLSKDGHGNANNVLNVTMPEVKIEEVQAAEEVQNTNVCKAPRRLRCGLFAWESLHTVAAGGVAPHVTELAAGLFFWLCQWLESFQKDFHFDILHAHDWLAAKVIVAAKQFPGRRHRAVVTMHSTEWGRCGQKYARWKCEGQSGLIREIERAACEAADRVICVSGVLEEEVRMLYDVPAYKTRTIYNAIHVRQYECVQVDPGQIKRQIGFDWYNPMILFVGRMVEQKGPDILLDAVPQILANNSEARIVFIGNGHMLPDMKERAIALGVSHAVRFLGSASGDPLKMYEKACDVLVVPSRNEPFGIVVLEGWACHKPVVATTSGGPREFLCSEREGILSDPVAENVSASVTKLLSNWTKLQEMGENGFRKCAEHFNWDSIAQQTEEVYYAAVG</sequence>
<reference evidence="6" key="3">
    <citation type="submission" date="2015-06" db="UniProtKB">
        <authorList>
            <consortium name="EnsemblProtists"/>
        </authorList>
    </citation>
    <scope>IDENTIFICATION</scope>
</reference>
<dbReference type="Pfam" id="PF13439">
    <property type="entry name" value="Glyco_transf_4"/>
    <property type="match status" value="1"/>
</dbReference>
<feature type="domain" description="AMP-activated protein kinase glycogen-binding" evidence="4">
    <location>
        <begin position="50"/>
        <end position="120"/>
    </location>
</feature>
<dbReference type="EnsemblProtists" id="EKX53495">
    <property type="protein sequence ID" value="EKX53495"/>
    <property type="gene ID" value="GUITHDRAFT_101193"/>
</dbReference>
<dbReference type="SUPFAM" id="SSF81296">
    <property type="entry name" value="E set domains"/>
    <property type="match status" value="1"/>
</dbReference>
<dbReference type="Gene3D" id="3.40.50.2000">
    <property type="entry name" value="Glycogen Phosphorylase B"/>
    <property type="match status" value="2"/>
</dbReference>
<evidence type="ECO:0000259" key="2">
    <source>
        <dbReference type="Pfam" id="PF00534"/>
    </source>
</evidence>
<evidence type="ECO:0000259" key="3">
    <source>
        <dbReference type="Pfam" id="PF13439"/>
    </source>
</evidence>
<dbReference type="GeneID" id="17309875"/>
<dbReference type="SUPFAM" id="SSF53756">
    <property type="entry name" value="UDP-Glycosyltransferase/glycogen phosphorylase"/>
    <property type="match status" value="1"/>
</dbReference>
<keyword evidence="7" id="KW-1185">Reference proteome</keyword>
<dbReference type="Gene3D" id="2.60.40.10">
    <property type="entry name" value="Immunoglobulins"/>
    <property type="match status" value="1"/>
</dbReference>
<dbReference type="CDD" id="cd02859">
    <property type="entry name" value="E_set_AMPKbeta_like_N"/>
    <property type="match status" value="1"/>
</dbReference>
<keyword evidence="1" id="KW-0808">Transferase</keyword>
<evidence type="ECO:0000259" key="4">
    <source>
        <dbReference type="Pfam" id="PF16561"/>
    </source>
</evidence>
<dbReference type="RefSeq" id="XP_005840475.1">
    <property type="nucleotide sequence ID" value="XM_005840418.1"/>
</dbReference>
<feature type="domain" description="Glycosyl transferase family 1" evidence="2">
    <location>
        <begin position="305"/>
        <end position="467"/>
    </location>
</feature>
<dbReference type="InterPro" id="IPR001296">
    <property type="entry name" value="Glyco_trans_1"/>
</dbReference>
<dbReference type="Pfam" id="PF00534">
    <property type="entry name" value="Glycos_transf_1"/>
    <property type="match status" value="1"/>
</dbReference>
<dbReference type="InterPro" id="IPR028098">
    <property type="entry name" value="Glyco_trans_4-like_N"/>
</dbReference>
<name>L1JZ55_GUITC</name>
<dbReference type="InterPro" id="IPR014756">
    <property type="entry name" value="Ig_E-set"/>
</dbReference>
<organism evidence="5">
    <name type="scientific">Guillardia theta (strain CCMP2712)</name>
    <name type="common">Cryptophyte</name>
    <dbReference type="NCBI Taxonomy" id="905079"/>
    <lineage>
        <taxon>Eukaryota</taxon>
        <taxon>Cryptophyceae</taxon>
        <taxon>Pyrenomonadales</taxon>
        <taxon>Geminigeraceae</taxon>
        <taxon>Guillardia</taxon>
    </lineage>
</organism>
<dbReference type="STRING" id="905079.L1JZ55"/>
<dbReference type="eggNOG" id="KOG1111">
    <property type="taxonomic scope" value="Eukaryota"/>
</dbReference>
<reference evidence="7" key="2">
    <citation type="submission" date="2012-11" db="EMBL/GenBank/DDBJ databases">
        <authorList>
            <person name="Kuo A."/>
            <person name="Curtis B.A."/>
            <person name="Tanifuji G."/>
            <person name="Burki F."/>
            <person name="Gruber A."/>
            <person name="Irimia M."/>
            <person name="Maruyama S."/>
            <person name="Arias M.C."/>
            <person name="Ball S.G."/>
            <person name="Gile G.H."/>
            <person name="Hirakawa Y."/>
            <person name="Hopkins J.F."/>
            <person name="Rensing S.A."/>
            <person name="Schmutz J."/>
            <person name="Symeonidi A."/>
            <person name="Elias M."/>
            <person name="Eveleigh R.J."/>
            <person name="Herman E.K."/>
            <person name="Klute M.J."/>
            <person name="Nakayama T."/>
            <person name="Obornik M."/>
            <person name="Reyes-Prieto A."/>
            <person name="Armbrust E.V."/>
            <person name="Aves S.J."/>
            <person name="Beiko R.G."/>
            <person name="Coutinho P."/>
            <person name="Dacks J.B."/>
            <person name="Durnford D.G."/>
            <person name="Fast N.M."/>
            <person name="Green B.R."/>
            <person name="Grisdale C."/>
            <person name="Hempe F."/>
            <person name="Henrissat B."/>
            <person name="Hoppner M.P."/>
            <person name="Ishida K.-I."/>
            <person name="Kim E."/>
            <person name="Koreny L."/>
            <person name="Kroth P.G."/>
            <person name="Liu Y."/>
            <person name="Malik S.-B."/>
            <person name="Maier U.G."/>
            <person name="McRose D."/>
            <person name="Mock T."/>
            <person name="Neilson J.A."/>
            <person name="Onodera N.T."/>
            <person name="Poole A.M."/>
            <person name="Pritham E.J."/>
            <person name="Richards T.A."/>
            <person name="Rocap G."/>
            <person name="Roy S.W."/>
            <person name="Sarai C."/>
            <person name="Schaack S."/>
            <person name="Shirato S."/>
            <person name="Slamovits C.H."/>
            <person name="Spencer D.F."/>
            <person name="Suzuki S."/>
            <person name="Worden A.Z."/>
            <person name="Zauner S."/>
            <person name="Barry K."/>
            <person name="Bell C."/>
            <person name="Bharti A.K."/>
            <person name="Crow J.A."/>
            <person name="Grimwood J."/>
            <person name="Kramer R."/>
            <person name="Lindquist E."/>
            <person name="Lucas S."/>
            <person name="Salamov A."/>
            <person name="McFadden G.I."/>
            <person name="Lane C.E."/>
            <person name="Keeling P.J."/>
            <person name="Gray M.W."/>
            <person name="Grigoriev I.V."/>
            <person name="Archibald J.M."/>
        </authorList>
    </citation>
    <scope>NUCLEOTIDE SEQUENCE</scope>
    <source>
        <strain evidence="7">CCMP2712</strain>
    </source>
</reference>
<dbReference type="PANTHER" id="PTHR12526">
    <property type="entry name" value="GLYCOSYLTRANSFERASE"/>
    <property type="match status" value="1"/>
</dbReference>
<evidence type="ECO:0000313" key="6">
    <source>
        <dbReference type="EnsemblProtists" id="EKX53495"/>
    </source>
</evidence>
<accession>L1JZ55</accession>
<dbReference type="KEGG" id="gtt:GUITHDRAFT_101193"/>
<dbReference type="PaxDb" id="55529-EKX53495"/>
<dbReference type="OMA" id="HYQADVD"/>
<proteinExistence type="predicted"/>
<dbReference type="GO" id="GO:0016757">
    <property type="term" value="F:glycosyltransferase activity"/>
    <property type="evidence" value="ECO:0007669"/>
    <property type="project" value="UniProtKB-KW"/>
</dbReference>
<dbReference type="AlphaFoldDB" id="L1JZ55"/>
<evidence type="ECO:0000256" key="1">
    <source>
        <dbReference type="ARBA" id="ARBA00022676"/>
    </source>
</evidence>
<dbReference type="OrthoDB" id="5873279at2759"/>
<gene>
    <name evidence="5" type="ORF">GUITHDRAFT_101193</name>
</gene>
<reference evidence="5 7" key="1">
    <citation type="journal article" date="2012" name="Nature">
        <title>Algal genomes reveal evolutionary mosaicism and the fate of nucleomorphs.</title>
        <authorList>
            <consortium name="DOE Joint Genome Institute"/>
            <person name="Curtis B.A."/>
            <person name="Tanifuji G."/>
            <person name="Burki F."/>
            <person name="Gruber A."/>
            <person name="Irimia M."/>
            <person name="Maruyama S."/>
            <person name="Arias M.C."/>
            <person name="Ball S.G."/>
            <person name="Gile G.H."/>
            <person name="Hirakawa Y."/>
            <person name="Hopkins J.F."/>
            <person name="Kuo A."/>
            <person name="Rensing S.A."/>
            <person name="Schmutz J."/>
            <person name="Symeonidi A."/>
            <person name="Elias M."/>
            <person name="Eveleigh R.J."/>
            <person name="Herman E.K."/>
            <person name="Klute M.J."/>
            <person name="Nakayama T."/>
            <person name="Obornik M."/>
            <person name="Reyes-Prieto A."/>
            <person name="Armbrust E.V."/>
            <person name="Aves S.J."/>
            <person name="Beiko R.G."/>
            <person name="Coutinho P."/>
            <person name="Dacks J.B."/>
            <person name="Durnford D.G."/>
            <person name="Fast N.M."/>
            <person name="Green B.R."/>
            <person name="Grisdale C.J."/>
            <person name="Hempel F."/>
            <person name="Henrissat B."/>
            <person name="Hoppner M.P."/>
            <person name="Ishida K."/>
            <person name="Kim E."/>
            <person name="Koreny L."/>
            <person name="Kroth P.G."/>
            <person name="Liu Y."/>
            <person name="Malik S.B."/>
            <person name="Maier U.G."/>
            <person name="McRose D."/>
            <person name="Mock T."/>
            <person name="Neilson J.A."/>
            <person name="Onodera N.T."/>
            <person name="Poole A.M."/>
            <person name="Pritham E.J."/>
            <person name="Richards T.A."/>
            <person name="Rocap G."/>
            <person name="Roy S.W."/>
            <person name="Sarai C."/>
            <person name="Schaack S."/>
            <person name="Shirato S."/>
            <person name="Slamovits C.H."/>
            <person name="Spencer D.F."/>
            <person name="Suzuki S."/>
            <person name="Worden A.Z."/>
            <person name="Zauner S."/>
            <person name="Barry K."/>
            <person name="Bell C."/>
            <person name="Bharti A.K."/>
            <person name="Crow J.A."/>
            <person name="Grimwood J."/>
            <person name="Kramer R."/>
            <person name="Lindquist E."/>
            <person name="Lucas S."/>
            <person name="Salamov A."/>
            <person name="McFadden G.I."/>
            <person name="Lane C.E."/>
            <person name="Keeling P.J."/>
            <person name="Gray M.W."/>
            <person name="Grigoriev I.V."/>
            <person name="Archibald J.M."/>
        </authorList>
    </citation>
    <scope>NUCLEOTIDE SEQUENCE</scope>
    <source>
        <strain evidence="5 7">CCMP2712</strain>
    </source>
</reference>
<dbReference type="PANTHER" id="PTHR12526:SF625">
    <property type="entry name" value="PHOSPHATIDYLINOSITOL GLYCAN-CLASS A"/>
    <property type="match status" value="1"/>
</dbReference>